<evidence type="ECO:0000313" key="2">
    <source>
        <dbReference type="EMBL" id="RWR50607.1"/>
    </source>
</evidence>
<dbReference type="EMBL" id="SAVB01000006">
    <property type="protein sequence ID" value="RWR50607.1"/>
    <property type="molecule type" value="Genomic_DNA"/>
</dbReference>
<keyword evidence="1" id="KW-0472">Membrane</keyword>
<dbReference type="RefSeq" id="WP_128148165.1">
    <property type="nucleotide sequence ID" value="NZ_SAVB01000006.1"/>
</dbReference>
<gene>
    <name evidence="2" type="ORF">EOW65_06535</name>
</gene>
<proteinExistence type="predicted"/>
<keyword evidence="1" id="KW-0812">Transmembrane</keyword>
<feature type="transmembrane region" description="Helical" evidence="1">
    <location>
        <begin position="6"/>
        <end position="30"/>
    </location>
</feature>
<name>A0A443LN29_9RHOB</name>
<reference evidence="2 3" key="1">
    <citation type="submission" date="2019-01" db="EMBL/GenBank/DDBJ databases">
        <title>Sinorhodobacter populi sp. nov. isolated from the symptomatic bark tissue of Populus euramericana canker.</title>
        <authorList>
            <person name="Xu G."/>
        </authorList>
    </citation>
    <scope>NUCLEOTIDE SEQUENCE [LARGE SCALE GENOMIC DNA]</scope>
    <source>
        <strain evidence="2 3">CCTCC AB2012026</strain>
    </source>
</reference>
<dbReference type="AlphaFoldDB" id="A0A443LN29"/>
<comment type="caution">
    <text evidence="2">The sequence shown here is derived from an EMBL/GenBank/DDBJ whole genome shotgun (WGS) entry which is preliminary data.</text>
</comment>
<protein>
    <submittedName>
        <fullName evidence="2">Uncharacterized protein</fullName>
    </submittedName>
</protein>
<accession>A0A443LN29</accession>
<organism evidence="2 3">
    <name type="scientific">Paenirhodobacter ferrireducens</name>
    <dbReference type="NCBI Taxonomy" id="1215032"/>
    <lineage>
        <taxon>Bacteria</taxon>
        <taxon>Pseudomonadati</taxon>
        <taxon>Pseudomonadota</taxon>
        <taxon>Alphaproteobacteria</taxon>
        <taxon>Rhodobacterales</taxon>
        <taxon>Rhodobacter group</taxon>
        <taxon>Paenirhodobacter</taxon>
    </lineage>
</organism>
<sequence>MHWADILISRLMLAIDWCAGVFALGFKIIVTPIDLRSNYPGGEDWRASGGAADVRRRMHLARSLTGRRVGGMICSGDLGAGRLMLVG</sequence>
<keyword evidence="3" id="KW-1185">Reference proteome</keyword>
<evidence type="ECO:0000256" key="1">
    <source>
        <dbReference type="SAM" id="Phobius"/>
    </source>
</evidence>
<evidence type="ECO:0000313" key="3">
    <source>
        <dbReference type="Proteomes" id="UP000286594"/>
    </source>
</evidence>
<dbReference type="Proteomes" id="UP000286594">
    <property type="component" value="Unassembled WGS sequence"/>
</dbReference>
<keyword evidence="1" id="KW-1133">Transmembrane helix</keyword>